<evidence type="ECO:0000256" key="1">
    <source>
        <dbReference type="SAM" id="MobiDB-lite"/>
    </source>
</evidence>
<feature type="region of interest" description="Disordered" evidence="1">
    <location>
        <begin position="34"/>
        <end position="61"/>
    </location>
</feature>
<protein>
    <submittedName>
        <fullName evidence="2">Uncharacterized protein</fullName>
    </submittedName>
</protein>
<gene>
    <name evidence="2" type="ORF">PAHAL_9G385900</name>
</gene>
<reference evidence="2" key="1">
    <citation type="submission" date="2018-04" db="EMBL/GenBank/DDBJ databases">
        <title>WGS assembly of Panicum hallii.</title>
        <authorList>
            <person name="Lovell J."/>
            <person name="Jenkins J."/>
            <person name="Lowry D."/>
            <person name="Mamidi S."/>
            <person name="Sreedasyam A."/>
            <person name="Weng X."/>
            <person name="Barry K."/>
            <person name="Bonette J."/>
            <person name="Campitelli B."/>
            <person name="Daum C."/>
            <person name="Gordon S."/>
            <person name="Gould B."/>
            <person name="Lipzen A."/>
            <person name="Macqueen A."/>
            <person name="Palacio-Mejia J."/>
            <person name="Plott C."/>
            <person name="Shakirov E."/>
            <person name="Shu S."/>
            <person name="Yoshinaga Y."/>
            <person name="Zane M."/>
            <person name="Rokhsar D."/>
            <person name="Grimwood J."/>
            <person name="Schmutz J."/>
            <person name="Juenger T."/>
        </authorList>
    </citation>
    <scope>NUCLEOTIDE SEQUENCE [LARGE SCALE GENOMIC DNA]</scope>
    <source>
        <strain evidence="2">FIL2</strain>
    </source>
</reference>
<accession>A0A2S3INP3</accession>
<dbReference type="Gramene" id="PAN48502">
    <property type="protein sequence ID" value="PAN48502"/>
    <property type="gene ID" value="PAHAL_9G385900"/>
</dbReference>
<dbReference type="Proteomes" id="UP000243499">
    <property type="component" value="Chromosome 9"/>
</dbReference>
<dbReference type="EMBL" id="CM008054">
    <property type="protein sequence ID" value="PAN48502.1"/>
    <property type="molecule type" value="Genomic_DNA"/>
</dbReference>
<name>A0A2S3INP3_9POAL</name>
<sequence>MEPSLLRSCAVARSGLVQASEAYAIVVSEKNGRGSAAALARPPPQARRDAEASRRWPTPTSCISTATGVAAARASTDLA</sequence>
<evidence type="ECO:0000313" key="2">
    <source>
        <dbReference type="EMBL" id="PAN48502.1"/>
    </source>
</evidence>
<organism evidence="2">
    <name type="scientific">Panicum hallii</name>
    <dbReference type="NCBI Taxonomy" id="206008"/>
    <lineage>
        <taxon>Eukaryota</taxon>
        <taxon>Viridiplantae</taxon>
        <taxon>Streptophyta</taxon>
        <taxon>Embryophyta</taxon>
        <taxon>Tracheophyta</taxon>
        <taxon>Spermatophyta</taxon>
        <taxon>Magnoliopsida</taxon>
        <taxon>Liliopsida</taxon>
        <taxon>Poales</taxon>
        <taxon>Poaceae</taxon>
        <taxon>PACMAD clade</taxon>
        <taxon>Panicoideae</taxon>
        <taxon>Panicodae</taxon>
        <taxon>Paniceae</taxon>
        <taxon>Panicinae</taxon>
        <taxon>Panicum</taxon>
        <taxon>Panicum sect. Panicum</taxon>
    </lineage>
</organism>
<proteinExistence type="predicted"/>
<dbReference type="AlphaFoldDB" id="A0A2S3INP3"/>